<dbReference type="AlphaFoldDB" id="A0A0B5AXN1"/>
<evidence type="ECO:0000313" key="2">
    <source>
        <dbReference type="EMBL" id="AJD93452.1"/>
    </source>
</evidence>
<geneLocation type="plasmid" evidence="3"/>
<accession>A0A0B5AXN1</accession>
<keyword evidence="2" id="KW-0614">Plasmid</keyword>
<evidence type="ECO:0000313" key="3">
    <source>
        <dbReference type="Proteomes" id="UP000031449"/>
    </source>
</evidence>
<sequence length="198" mass="22625">MNSTLVILVGIIFPLFVVLKKDIKNRQMKKQVGEEMEDFLVKETTTEWLAGLAMFGSAFLLHAQSMFWYDGMILGTLTLFTGVVLTGLKGMQDMKHARLQDVFTMKDMRFLLSHVEQGKTALNQDETDDLLMTVLDAESLNEALFIKMGLVNLQNLEAELVEEDDVLKEELVQALLYNWNSFRQKQRNTVVEVTSLKN</sequence>
<protein>
    <submittedName>
        <fullName evidence="2">Uncharacterized protein</fullName>
    </submittedName>
</protein>
<feature type="transmembrane region" description="Helical" evidence="1">
    <location>
        <begin position="67"/>
        <end position="88"/>
    </location>
</feature>
<feature type="transmembrane region" description="Helical" evidence="1">
    <location>
        <begin position="44"/>
        <end position="61"/>
    </location>
</feature>
<proteinExistence type="predicted"/>
<keyword evidence="3" id="KW-1185">Reference proteome</keyword>
<dbReference type="EMBL" id="CP009417">
    <property type="protein sequence ID" value="AJD93452.1"/>
    <property type="molecule type" value="Genomic_DNA"/>
</dbReference>
<feature type="transmembrane region" description="Helical" evidence="1">
    <location>
        <begin position="6"/>
        <end position="23"/>
    </location>
</feature>
<dbReference type="HOGENOM" id="CLU_1376545_0_0_9"/>
<evidence type="ECO:0000256" key="1">
    <source>
        <dbReference type="SAM" id="Phobius"/>
    </source>
</evidence>
<keyword evidence="1" id="KW-0812">Transmembrane</keyword>
<dbReference type="BioCyc" id="JESP1508404:G14D9-13419-MONOMER"/>
<organism evidence="2 3">
    <name type="scientific">Jeotgalibacillus malaysiensis</name>
    <dbReference type="NCBI Taxonomy" id="1508404"/>
    <lineage>
        <taxon>Bacteria</taxon>
        <taxon>Bacillati</taxon>
        <taxon>Bacillota</taxon>
        <taxon>Bacilli</taxon>
        <taxon>Bacillales</taxon>
        <taxon>Caryophanaceae</taxon>
        <taxon>Jeotgalibacillus</taxon>
    </lineage>
</organism>
<keyword evidence="1" id="KW-1133">Transmembrane helix</keyword>
<keyword evidence="1" id="KW-0472">Membrane</keyword>
<gene>
    <name evidence="2" type="ORF">JMA_41350</name>
</gene>
<dbReference type="KEGG" id="jeo:JMA_41350"/>
<reference evidence="2 3" key="1">
    <citation type="submission" date="2014-08" db="EMBL/GenBank/DDBJ databases">
        <title>Complete genome of a marine bacteria Jeotgalibacillus malaysiensis.</title>
        <authorList>
            <person name="Yaakop A.S."/>
            <person name="Chan K.-G."/>
            <person name="Goh K.M."/>
        </authorList>
    </citation>
    <scope>NUCLEOTIDE SEQUENCE [LARGE SCALE GENOMIC DNA]</scope>
    <source>
        <strain evidence="2 3">D5</strain>
        <plasmid evidence="3">Plasmid</plasmid>
    </source>
</reference>
<dbReference type="Proteomes" id="UP000031449">
    <property type="component" value="Plasmid unnamed"/>
</dbReference>
<name>A0A0B5AXN1_9BACL</name>